<dbReference type="Gene3D" id="1.10.10.10">
    <property type="entry name" value="Winged helix-like DNA-binding domain superfamily/Winged helix DNA-binding domain"/>
    <property type="match status" value="1"/>
</dbReference>
<keyword evidence="3" id="KW-1185">Reference proteome</keyword>
<evidence type="ECO:0000259" key="1">
    <source>
        <dbReference type="Pfam" id="PF03551"/>
    </source>
</evidence>
<keyword evidence="2" id="KW-0238">DNA-binding</keyword>
<dbReference type="STRING" id="1144750.SAMN05443431_101523"/>
<gene>
    <name evidence="2" type="ORF">SAMN05443431_101523</name>
</gene>
<dbReference type="GO" id="GO:0003677">
    <property type="term" value="F:DNA binding"/>
    <property type="evidence" value="ECO:0007669"/>
    <property type="project" value="UniProtKB-KW"/>
</dbReference>
<sequence length="117" mass="13512">MYVCNMANSKLYKGSLTTIILKLLNESEKMYGYEMTQKVKAITKGELNITEGALYPALHKLEAEGLLDVEVKKVDNRLRKYYKLTEKGNKETVSKLEELKDYIKTMETFMSPKFSLD</sequence>
<proteinExistence type="predicted"/>
<accession>A0A1I3JRW5</accession>
<dbReference type="InterPro" id="IPR005149">
    <property type="entry name" value="Tscrpt_reg_PadR_N"/>
</dbReference>
<evidence type="ECO:0000313" key="3">
    <source>
        <dbReference type="Proteomes" id="UP000199559"/>
    </source>
</evidence>
<evidence type="ECO:0000313" key="2">
    <source>
        <dbReference type="EMBL" id="SFI62906.1"/>
    </source>
</evidence>
<dbReference type="InterPro" id="IPR036390">
    <property type="entry name" value="WH_DNA-bd_sf"/>
</dbReference>
<name>A0A1I3JRW5_9FLAO</name>
<organism evidence="2 3">
    <name type="scientific">Olleya namhaensis</name>
    <dbReference type="NCBI Taxonomy" id="1144750"/>
    <lineage>
        <taxon>Bacteria</taxon>
        <taxon>Pseudomonadati</taxon>
        <taxon>Bacteroidota</taxon>
        <taxon>Flavobacteriia</taxon>
        <taxon>Flavobacteriales</taxon>
        <taxon>Flavobacteriaceae</taxon>
    </lineage>
</organism>
<feature type="domain" description="Transcription regulator PadR N-terminal" evidence="1">
    <location>
        <begin position="20"/>
        <end position="91"/>
    </location>
</feature>
<dbReference type="Pfam" id="PF03551">
    <property type="entry name" value="PadR"/>
    <property type="match status" value="1"/>
</dbReference>
<dbReference type="Proteomes" id="UP000199559">
    <property type="component" value="Unassembled WGS sequence"/>
</dbReference>
<reference evidence="3" key="1">
    <citation type="submission" date="2016-10" db="EMBL/GenBank/DDBJ databases">
        <authorList>
            <person name="Varghese N."/>
            <person name="Submissions S."/>
        </authorList>
    </citation>
    <scope>NUCLEOTIDE SEQUENCE [LARGE SCALE GENOMIC DNA]</scope>
    <source>
        <strain evidence="3">DSM 28881</strain>
    </source>
</reference>
<dbReference type="SUPFAM" id="SSF46785">
    <property type="entry name" value="Winged helix' DNA-binding domain"/>
    <property type="match status" value="1"/>
</dbReference>
<dbReference type="InterPro" id="IPR036388">
    <property type="entry name" value="WH-like_DNA-bd_sf"/>
</dbReference>
<dbReference type="InterPro" id="IPR052509">
    <property type="entry name" value="Metal_resp_DNA-bind_regulator"/>
</dbReference>
<protein>
    <submittedName>
        <fullName evidence="2">DNA-binding transcriptional regulator, PadR family</fullName>
    </submittedName>
</protein>
<dbReference type="PANTHER" id="PTHR33169">
    <property type="entry name" value="PADR-FAMILY TRANSCRIPTIONAL REGULATOR"/>
    <property type="match status" value="1"/>
</dbReference>
<dbReference type="PANTHER" id="PTHR33169:SF14">
    <property type="entry name" value="TRANSCRIPTIONAL REGULATOR RV3488"/>
    <property type="match status" value="1"/>
</dbReference>
<dbReference type="EMBL" id="FORM01000001">
    <property type="protein sequence ID" value="SFI62906.1"/>
    <property type="molecule type" value="Genomic_DNA"/>
</dbReference>
<dbReference type="AlphaFoldDB" id="A0A1I3JRW5"/>